<dbReference type="EMBL" id="AFNH02000129">
    <property type="protein sequence ID" value="EZG82010.1"/>
    <property type="molecule type" value="Genomic_DNA"/>
</dbReference>
<dbReference type="GeneID" id="22910906"/>
<sequence length="129" mass="14164">RTAAGDLLETSWATDRVVTKLLLCTKTSSKAVALQLVDLACQLLQHAADSPDPDFLAITARDLANIYPNTWKSLTPLLKGNPQIHQRLLNYTPQPDKYDTAPPLPPPLFLPLLLCVLTSAISARPLYPH</sequence>
<gene>
    <name evidence="1" type="ORF">GNI_017700</name>
</gene>
<accession>A0A023BC43</accession>
<evidence type="ECO:0000313" key="1">
    <source>
        <dbReference type="EMBL" id="EZG82010.1"/>
    </source>
</evidence>
<dbReference type="RefSeq" id="XP_011129042.1">
    <property type="nucleotide sequence ID" value="XM_011130740.1"/>
</dbReference>
<organism evidence="1 2">
    <name type="scientific">Gregarina niphandrodes</name>
    <name type="common">Septate eugregarine</name>
    <dbReference type="NCBI Taxonomy" id="110365"/>
    <lineage>
        <taxon>Eukaryota</taxon>
        <taxon>Sar</taxon>
        <taxon>Alveolata</taxon>
        <taxon>Apicomplexa</taxon>
        <taxon>Conoidasida</taxon>
        <taxon>Gregarinasina</taxon>
        <taxon>Eugregarinorida</taxon>
        <taxon>Gregarinidae</taxon>
        <taxon>Gregarina</taxon>
    </lineage>
</organism>
<dbReference type="VEuPathDB" id="CryptoDB:GNI_017700"/>
<dbReference type="AlphaFoldDB" id="A0A023BC43"/>
<protein>
    <submittedName>
        <fullName evidence="1">Uncharacterized protein</fullName>
    </submittedName>
</protein>
<name>A0A023BC43_GRENI</name>
<dbReference type="Proteomes" id="UP000019763">
    <property type="component" value="Unassembled WGS sequence"/>
</dbReference>
<feature type="non-terminal residue" evidence="1">
    <location>
        <position position="1"/>
    </location>
</feature>
<proteinExistence type="predicted"/>
<comment type="caution">
    <text evidence="1">The sequence shown here is derived from an EMBL/GenBank/DDBJ whole genome shotgun (WGS) entry which is preliminary data.</text>
</comment>
<reference evidence="1" key="1">
    <citation type="submission" date="2013-12" db="EMBL/GenBank/DDBJ databases">
        <authorList>
            <person name="Omoto C.K."/>
            <person name="Sibley D."/>
            <person name="Venepally P."/>
            <person name="Hadjithomas M."/>
            <person name="Karamycheva S."/>
            <person name="Brunk B."/>
            <person name="Roos D."/>
            <person name="Caler E."/>
            <person name="Lorenzi H."/>
        </authorList>
    </citation>
    <scope>NUCLEOTIDE SEQUENCE</scope>
</reference>
<keyword evidence="2" id="KW-1185">Reference proteome</keyword>
<evidence type="ECO:0000313" key="2">
    <source>
        <dbReference type="Proteomes" id="UP000019763"/>
    </source>
</evidence>
<feature type="non-terminal residue" evidence="1">
    <location>
        <position position="129"/>
    </location>
</feature>